<proteinExistence type="predicted"/>
<reference evidence="1 2" key="1">
    <citation type="journal article" date="2013" name="ISME J.">
        <title>A metabolic model for members of the genus Tetrasphaera involved in enhanced biological phosphorus removal.</title>
        <authorList>
            <person name="Kristiansen R."/>
            <person name="Nguyen H.T.T."/>
            <person name="Saunders A.M."/>
            <person name="Nielsen J.L."/>
            <person name="Wimmer R."/>
            <person name="Le V.Q."/>
            <person name="McIlroy S.J."/>
            <person name="Petrovski S."/>
            <person name="Seviour R.J."/>
            <person name="Calteau A."/>
            <person name="Nielsen K.L."/>
            <person name="Nielsen P.H."/>
        </authorList>
    </citation>
    <scope>NUCLEOTIDE SEQUENCE [LARGE SCALE GENOMIC DNA]</scope>
    <source>
        <strain evidence="1 2">T1-X7</strain>
    </source>
</reference>
<organism evidence="1 2">
    <name type="scientific">Nostocoides japonicum T1-X7</name>
    <dbReference type="NCBI Taxonomy" id="1194083"/>
    <lineage>
        <taxon>Bacteria</taxon>
        <taxon>Bacillati</taxon>
        <taxon>Actinomycetota</taxon>
        <taxon>Actinomycetes</taxon>
        <taxon>Micrococcales</taxon>
        <taxon>Intrasporangiaceae</taxon>
        <taxon>Nostocoides</taxon>
    </lineage>
</organism>
<sequence>MVAGVLGGVAALGGAAFFGVLPRLLERRLNGVTEARLPPVEPDARRLHESLTVVDLHSDALLWHRDLLRRVDRGHVDLPRLEAGNVALQVFSSVTKTPKGQNFDENAADTDRITLLSVAQLRPPRTWTSLLQRSLHHAACLESAAARSGGRLALVRTAEDLEQLLVARASGRRVTGALFSVEGLHNLQGRLESLDLLEAAGMRIAGLTHFFDNEVAGSMHGLAKTGLTAFGREVLTELERRRIVVDVAHASHTTVSEVLSAATRPVVSSHGGVQATCEVNRNLTDEEIRGVAATGGIVGIGYWEAAVGAPTPAAVVDALEHVMAVGGVGAAALGSDYDGAVTVGWDTSEVSQVTAELLRRGHAEPDIAAVMGGNAVRVLRETLPPA</sequence>
<dbReference type="PANTHER" id="PTHR10443:SF12">
    <property type="entry name" value="DIPEPTIDASE"/>
    <property type="match status" value="1"/>
</dbReference>
<protein>
    <submittedName>
        <fullName evidence="1">Peptidase M19, renal dipeptidase</fullName>
    </submittedName>
</protein>
<dbReference type="Proteomes" id="UP000035721">
    <property type="component" value="Unassembled WGS sequence"/>
</dbReference>
<name>A0A077M107_9MICO</name>
<dbReference type="AlphaFoldDB" id="A0A077M107"/>
<gene>
    <name evidence="1" type="ORF">BN12_2340008</name>
</gene>
<dbReference type="Pfam" id="PF01244">
    <property type="entry name" value="Peptidase_M19"/>
    <property type="match status" value="1"/>
</dbReference>
<dbReference type="PANTHER" id="PTHR10443">
    <property type="entry name" value="MICROSOMAL DIPEPTIDASE"/>
    <property type="match status" value="1"/>
</dbReference>
<dbReference type="SUPFAM" id="SSF51556">
    <property type="entry name" value="Metallo-dependent hydrolases"/>
    <property type="match status" value="1"/>
</dbReference>
<dbReference type="GO" id="GO:0070573">
    <property type="term" value="F:metallodipeptidase activity"/>
    <property type="evidence" value="ECO:0007669"/>
    <property type="project" value="InterPro"/>
</dbReference>
<dbReference type="InterPro" id="IPR032466">
    <property type="entry name" value="Metal_Hydrolase"/>
</dbReference>
<dbReference type="GO" id="GO:0006508">
    <property type="term" value="P:proteolysis"/>
    <property type="evidence" value="ECO:0007669"/>
    <property type="project" value="InterPro"/>
</dbReference>
<keyword evidence="2" id="KW-1185">Reference proteome</keyword>
<dbReference type="InterPro" id="IPR008257">
    <property type="entry name" value="Pept_M19"/>
</dbReference>
<dbReference type="EMBL" id="CAJB01000151">
    <property type="protein sequence ID" value="CCH77890.1"/>
    <property type="molecule type" value="Genomic_DNA"/>
</dbReference>
<evidence type="ECO:0000313" key="2">
    <source>
        <dbReference type="Proteomes" id="UP000035721"/>
    </source>
</evidence>
<comment type="caution">
    <text evidence="1">The sequence shown here is derived from an EMBL/GenBank/DDBJ whole genome shotgun (WGS) entry which is preliminary data.</text>
</comment>
<accession>A0A077M107</accession>
<dbReference type="OrthoDB" id="9804920at2"/>
<dbReference type="STRING" id="1194083.BN12_2340008"/>
<dbReference type="Gene3D" id="3.20.20.140">
    <property type="entry name" value="Metal-dependent hydrolases"/>
    <property type="match status" value="1"/>
</dbReference>
<evidence type="ECO:0000313" key="1">
    <source>
        <dbReference type="EMBL" id="CCH77890.1"/>
    </source>
</evidence>
<dbReference type="PROSITE" id="PS51365">
    <property type="entry name" value="RENAL_DIPEPTIDASE_2"/>
    <property type="match status" value="1"/>
</dbReference>